<reference evidence="2 3" key="1">
    <citation type="submission" date="2023-07" db="EMBL/GenBank/DDBJ databases">
        <title>Sequencing the genomes of 1000 actinobacteria strains.</title>
        <authorList>
            <person name="Klenk H.-P."/>
        </authorList>
    </citation>
    <scope>NUCLEOTIDE SEQUENCE [LARGE SCALE GENOMIC DNA]</scope>
    <source>
        <strain evidence="2 3">DSM 46740</strain>
    </source>
</reference>
<sequence length="162" mass="18260">MDLANARRRAAHMAAKPTILLPDNERKRPLPLAELPRICQKSTITLRPGDLGIKDKLHQDRHYPTPNWQDAYKSIRANTEGVNGRIKGHHIDIGDPMKRLAHGRVAQTLLTALMVCLANQHILLSWRQAHDRTEEPAPQDTTTPDEHDPAPPEADSRPPPRE</sequence>
<name>A0ABT9QC26_9ACTN</name>
<proteinExistence type="predicted"/>
<keyword evidence="3" id="KW-1185">Reference proteome</keyword>
<dbReference type="RefSeq" id="WP_307557679.1">
    <property type="nucleotide sequence ID" value="NZ_JAUSQU010000001.1"/>
</dbReference>
<protein>
    <recommendedName>
        <fullName evidence="4">Transposase DDE domain-containing protein</fullName>
    </recommendedName>
</protein>
<dbReference type="Proteomes" id="UP001225356">
    <property type="component" value="Unassembled WGS sequence"/>
</dbReference>
<feature type="compositionally biased region" description="Basic and acidic residues" evidence="1">
    <location>
        <begin position="144"/>
        <end position="162"/>
    </location>
</feature>
<gene>
    <name evidence="2" type="ORF">J2853_002670</name>
</gene>
<evidence type="ECO:0000313" key="3">
    <source>
        <dbReference type="Proteomes" id="UP001225356"/>
    </source>
</evidence>
<comment type="caution">
    <text evidence="2">The sequence shown here is derived from an EMBL/GenBank/DDBJ whole genome shotgun (WGS) entry which is preliminary data.</text>
</comment>
<evidence type="ECO:0000313" key="2">
    <source>
        <dbReference type="EMBL" id="MDP9843459.1"/>
    </source>
</evidence>
<dbReference type="EMBL" id="JAUSQU010000001">
    <property type="protein sequence ID" value="MDP9843459.1"/>
    <property type="molecule type" value="Genomic_DNA"/>
</dbReference>
<evidence type="ECO:0000256" key="1">
    <source>
        <dbReference type="SAM" id="MobiDB-lite"/>
    </source>
</evidence>
<evidence type="ECO:0008006" key="4">
    <source>
        <dbReference type="Google" id="ProtNLM"/>
    </source>
</evidence>
<accession>A0ABT9QC26</accession>
<feature type="region of interest" description="Disordered" evidence="1">
    <location>
        <begin position="130"/>
        <end position="162"/>
    </location>
</feature>
<organism evidence="2 3">
    <name type="scientific">Streptosporangium lutulentum</name>
    <dbReference type="NCBI Taxonomy" id="1461250"/>
    <lineage>
        <taxon>Bacteria</taxon>
        <taxon>Bacillati</taxon>
        <taxon>Actinomycetota</taxon>
        <taxon>Actinomycetes</taxon>
        <taxon>Streptosporangiales</taxon>
        <taxon>Streptosporangiaceae</taxon>
        <taxon>Streptosporangium</taxon>
    </lineage>
</organism>